<protein>
    <recommendedName>
        <fullName evidence="2">Glycosyltransferase 61 catalytic domain-containing protein</fullName>
    </recommendedName>
</protein>
<dbReference type="EMBL" id="JYHA01000070">
    <property type="protein sequence ID" value="KKB96481.1"/>
    <property type="molecule type" value="Genomic_DNA"/>
</dbReference>
<organism evidence="4 5">
    <name type="scientific">Candidatus Arcanibacter lacustris</name>
    <dbReference type="NCBI Taxonomy" id="1607817"/>
    <lineage>
        <taxon>Bacteria</taxon>
        <taxon>Pseudomonadati</taxon>
        <taxon>Pseudomonadota</taxon>
        <taxon>Alphaproteobacteria</taxon>
        <taxon>Rickettsiales</taxon>
        <taxon>Candidatus Arcanibacter</taxon>
    </lineage>
</organism>
<evidence type="ECO:0000313" key="5">
    <source>
        <dbReference type="Proteomes" id="UP000033358"/>
    </source>
</evidence>
<comment type="caution">
    <text evidence="4">The sequence shown here is derived from an EMBL/GenBank/DDBJ whole genome shotgun (WGS) entry which is preliminary data.</text>
</comment>
<feature type="domain" description="Glycosyltransferase 61 catalytic" evidence="2">
    <location>
        <begin position="392"/>
        <end position="564"/>
    </location>
</feature>
<dbReference type="AlphaFoldDB" id="A0A0F5MRB8"/>
<dbReference type="Pfam" id="PF04577">
    <property type="entry name" value="Glyco_transf_61"/>
    <property type="match status" value="1"/>
</dbReference>
<dbReference type="Proteomes" id="UP000033358">
    <property type="component" value="Unassembled WGS sequence"/>
</dbReference>
<dbReference type="EMBL" id="JYHA01000040">
    <property type="protein sequence ID" value="KKB96622.1"/>
    <property type="molecule type" value="Genomic_DNA"/>
</dbReference>
<keyword evidence="1" id="KW-1133">Transmembrane helix</keyword>
<name>A0A0F5MRB8_9RICK</name>
<accession>A0A0F5MRB8</accession>
<proteinExistence type="predicted"/>
<feature type="transmembrane region" description="Helical" evidence="1">
    <location>
        <begin position="43"/>
        <end position="59"/>
    </location>
</feature>
<reference evidence="4 5" key="1">
    <citation type="submission" date="2015-02" db="EMBL/GenBank/DDBJ databases">
        <title>Single cell genomics of a rare environmental alphaproteobacterium provides unique insights into Rickettsiaceae evolution.</title>
        <authorList>
            <person name="Martijn J."/>
            <person name="Schulz F."/>
            <person name="Zaremba-Niedzwiedzka K."/>
            <person name="Viklund J."/>
            <person name="Stepanauskas R."/>
            <person name="Andersson S.G.E."/>
            <person name="Horn M."/>
            <person name="Guy L."/>
            <person name="Ettema T.J.G."/>
        </authorList>
    </citation>
    <scope>NUCLEOTIDE SEQUENCE [LARGE SCALE GENOMIC DNA]</scope>
    <source>
        <strain evidence="4 5">SCGC AAA041-L04</strain>
    </source>
</reference>
<gene>
    <name evidence="4" type="ORF">SZ25_00278</name>
    <name evidence="3" type="ORF">SZ25_00423</name>
</gene>
<evidence type="ECO:0000256" key="1">
    <source>
        <dbReference type="SAM" id="Phobius"/>
    </source>
</evidence>
<evidence type="ECO:0000313" key="4">
    <source>
        <dbReference type="EMBL" id="KKB96622.1"/>
    </source>
</evidence>
<evidence type="ECO:0000313" key="3">
    <source>
        <dbReference type="EMBL" id="KKB96481.1"/>
    </source>
</evidence>
<sequence>MRFRIKLLLVRLCKLILLIPSLVIITFYVIITRDSNAFKMNRFNYTIFVMSRIIFYMILRKRLVVPSYKTPGPLTDESSVPWYNKRYCENKIIEFSFLFYTGCMLKNSGFFKLSYAYFLFLEKFKSLKYFAYLGLADLNHLSYLWSKQYKSYYGDIHKITEIQEFLDREYVVSYGARSEVVYKKALEYYLKALDIKKSDVYASERLCQLHVDNREIDKALNIMKNLILDINMLNKKNELQFILPKYEDLMKKQNMYLYTLENDIRELISHQDIPCRYIEDSHVETYKKSIESCNISQYFQKNFYETSFSYNQNQLFWYRLTNVETTGNGLISIDRQYFIEETTNTNYEHIKLFSPEINIINDRYVFCNVSDLNRSKLFYTTVVLPVCVTDNFYHFVLEYLPTILHFKKVIEDTGAKLLIRDLKSWHKDLLLFFGINIDAVKTIKSFKEYIFKDALILSNLSKMCVPTKRAINLLRDIVIKSPLYNKNIIPGLRIFLIRNNSFDRNIINIANVEKVLQKNKFIFIDPEGLSIENVVDLFSKAEIICAQGGAALTNIIFSNVLTKIIQISSPEQYGCTFNIISSVLNQEQYVFQAVGQIRPNMYNIWSNSNIYVPIDEFNEFIELIINKK</sequence>
<feature type="transmembrane region" description="Helical" evidence="1">
    <location>
        <begin position="12"/>
        <end position="31"/>
    </location>
</feature>
<keyword evidence="5" id="KW-1185">Reference proteome</keyword>
<evidence type="ECO:0000259" key="2">
    <source>
        <dbReference type="Pfam" id="PF04577"/>
    </source>
</evidence>
<dbReference type="GO" id="GO:0016757">
    <property type="term" value="F:glycosyltransferase activity"/>
    <property type="evidence" value="ECO:0007669"/>
    <property type="project" value="InterPro"/>
</dbReference>
<keyword evidence="1" id="KW-0812">Transmembrane</keyword>
<keyword evidence="1" id="KW-0472">Membrane</keyword>
<dbReference type="InterPro" id="IPR049625">
    <property type="entry name" value="Glyco_transf_61_cat"/>
</dbReference>